<reference evidence="5" key="1">
    <citation type="submission" date="2021-02" db="EMBL/GenBank/DDBJ databases">
        <title>Skermanella TT6 skin isolate.</title>
        <authorList>
            <person name="Lee K."/>
            <person name="Ganzorig M."/>
        </authorList>
    </citation>
    <scope>NUCLEOTIDE SEQUENCE</scope>
    <source>
        <strain evidence="5">TT6</strain>
    </source>
</reference>
<evidence type="ECO:0000313" key="6">
    <source>
        <dbReference type="Proteomes" id="UP000595197"/>
    </source>
</evidence>
<evidence type="ECO:0000256" key="3">
    <source>
        <dbReference type="ARBA" id="ARBA00023163"/>
    </source>
</evidence>
<dbReference type="SUPFAM" id="SSF46785">
    <property type="entry name" value="Winged helix' DNA-binding domain"/>
    <property type="match status" value="1"/>
</dbReference>
<dbReference type="Pfam" id="PF12802">
    <property type="entry name" value="MarR_2"/>
    <property type="match status" value="1"/>
</dbReference>
<dbReference type="InterPro" id="IPR000835">
    <property type="entry name" value="HTH_MarR-typ"/>
</dbReference>
<keyword evidence="1" id="KW-0805">Transcription regulation</keyword>
<dbReference type="InterPro" id="IPR039422">
    <property type="entry name" value="MarR/SlyA-like"/>
</dbReference>
<dbReference type="PANTHER" id="PTHR33164:SF57">
    <property type="entry name" value="MARR-FAMILY TRANSCRIPTIONAL REGULATOR"/>
    <property type="match status" value="1"/>
</dbReference>
<proteinExistence type="predicted"/>
<dbReference type="InterPro" id="IPR036390">
    <property type="entry name" value="WH_DNA-bd_sf"/>
</dbReference>
<evidence type="ECO:0000313" key="5">
    <source>
        <dbReference type="EMBL" id="QQP88824.1"/>
    </source>
</evidence>
<gene>
    <name evidence="5" type="ORF">IGS68_22865</name>
</gene>
<name>A0ABX7B3B9_9PROT</name>
<keyword evidence="2" id="KW-0238">DNA-binding</keyword>
<feature type="domain" description="HTH marR-type" evidence="4">
    <location>
        <begin position="3"/>
        <end position="136"/>
    </location>
</feature>
<dbReference type="Proteomes" id="UP000595197">
    <property type="component" value="Chromosome"/>
</dbReference>
<dbReference type="RefSeq" id="WP_201074255.1">
    <property type="nucleotide sequence ID" value="NZ_CP067420.1"/>
</dbReference>
<dbReference type="InterPro" id="IPR036388">
    <property type="entry name" value="WH-like_DNA-bd_sf"/>
</dbReference>
<organism evidence="5 6">
    <name type="scientific">Skermanella cutis</name>
    <dbReference type="NCBI Taxonomy" id="2775420"/>
    <lineage>
        <taxon>Bacteria</taxon>
        <taxon>Pseudomonadati</taxon>
        <taxon>Pseudomonadota</taxon>
        <taxon>Alphaproteobacteria</taxon>
        <taxon>Rhodospirillales</taxon>
        <taxon>Azospirillaceae</taxon>
        <taxon>Skermanella</taxon>
    </lineage>
</organism>
<dbReference type="PROSITE" id="PS50995">
    <property type="entry name" value="HTH_MARR_2"/>
    <property type="match status" value="1"/>
</dbReference>
<sequence>MNDDRTANIVGALALAISDTLLRGAQAAAPEPGPAAAAISLLAHDPGMSIDRLRRALGLSHPGAVRLVDRLVANGAVIREVSDRDRRAVALVLTEAGRRTCADIRAARLDGVAKMLDLLDADERAALGTLTEKLLRGLIKGENHAYSVCRLCDESACVDCPVSSALGSSDPIRCQERDISSSK</sequence>
<dbReference type="PRINTS" id="PR00598">
    <property type="entry name" value="HTHMARR"/>
</dbReference>
<protein>
    <submittedName>
        <fullName evidence="5">MarR family transcriptional regulator</fullName>
    </submittedName>
</protein>
<dbReference type="PANTHER" id="PTHR33164">
    <property type="entry name" value="TRANSCRIPTIONAL REGULATOR, MARR FAMILY"/>
    <property type="match status" value="1"/>
</dbReference>
<evidence type="ECO:0000256" key="2">
    <source>
        <dbReference type="ARBA" id="ARBA00023125"/>
    </source>
</evidence>
<evidence type="ECO:0000259" key="4">
    <source>
        <dbReference type="PROSITE" id="PS50995"/>
    </source>
</evidence>
<accession>A0ABX7B3B9</accession>
<dbReference type="PROSITE" id="PS01117">
    <property type="entry name" value="HTH_MARR_1"/>
    <property type="match status" value="1"/>
</dbReference>
<dbReference type="InterPro" id="IPR023187">
    <property type="entry name" value="Tscrpt_reg_MarR-type_CS"/>
</dbReference>
<keyword evidence="6" id="KW-1185">Reference proteome</keyword>
<evidence type="ECO:0000256" key="1">
    <source>
        <dbReference type="ARBA" id="ARBA00023015"/>
    </source>
</evidence>
<dbReference type="SMART" id="SM00347">
    <property type="entry name" value="HTH_MARR"/>
    <property type="match status" value="1"/>
</dbReference>
<dbReference type="Gene3D" id="1.10.10.10">
    <property type="entry name" value="Winged helix-like DNA-binding domain superfamily/Winged helix DNA-binding domain"/>
    <property type="match status" value="1"/>
</dbReference>
<dbReference type="EMBL" id="CP067420">
    <property type="protein sequence ID" value="QQP88824.1"/>
    <property type="molecule type" value="Genomic_DNA"/>
</dbReference>
<keyword evidence="3" id="KW-0804">Transcription</keyword>